<comment type="caution">
    <text evidence="1">The sequence shown here is derived from an EMBL/GenBank/DDBJ whole genome shotgun (WGS) entry which is preliminary data.</text>
</comment>
<feature type="non-terminal residue" evidence="1">
    <location>
        <position position="1"/>
    </location>
</feature>
<reference evidence="1 2" key="1">
    <citation type="submission" date="2021-06" db="EMBL/GenBank/DDBJ databases">
        <authorList>
            <person name="Kallberg Y."/>
            <person name="Tangrot J."/>
            <person name="Rosling A."/>
        </authorList>
    </citation>
    <scope>NUCLEOTIDE SEQUENCE [LARGE SCALE GENOMIC DNA]</scope>
    <source>
        <strain evidence="1 2">120-4 pot B 10/14</strain>
    </source>
</reference>
<keyword evidence="2" id="KW-1185">Reference proteome</keyword>
<sequence>ISGVRKGNMEDHDIKQKINKEIRNVGKLCQVEIRVNFEENEIAEIIQERIEIIQEYQKMIYKARKIKNKKEIYKPIERIDESWYEGVNTEIQIEELEETLKKTPNNKATEPQGIANEMLKNLK</sequence>
<name>A0ABN7WX96_GIGMA</name>
<organism evidence="1 2">
    <name type="scientific">Gigaspora margarita</name>
    <dbReference type="NCBI Taxonomy" id="4874"/>
    <lineage>
        <taxon>Eukaryota</taxon>
        <taxon>Fungi</taxon>
        <taxon>Fungi incertae sedis</taxon>
        <taxon>Mucoromycota</taxon>
        <taxon>Glomeromycotina</taxon>
        <taxon>Glomeromycetes</taxon>
        <taxon>Diversisporales</taxon>
        <taxon>Gigasporaceae</taxon>
        <taxon>Gigaspora</taxon>
    </lineage>
</organism>
<dbReference type="EMBL" id="CAJVQB010067228">
    <property type="protein sequence ID" value="CAG8841892.1"/>
    <property type="molecule type" value="Genomic_DNA"/>
</dbReference>
<dbReference type="Proteomes" id="UP000789901">
    <property type="component" value="Unassembled WGS sequence"/>
</dbReference>
<evidence type="ECO:0000313" key="1">
    <source>
        <dbReference type="EMBL" id="CAG8841892.1"/>
    </source>
</evidence>
<accession>A0ABN7WX96</accession>
<protein>
    <submittedName>
        <fullName evidence="1">44640_t:CDS:1</fullName>
    </submittedName>
</protein>
<gene>
    <name evidence="1" type="ORF">GMARGA_LOCUS35685</name>
</gene>
<evidence type="ECO:0000313" key="2">
    <source>
        <dbReference type="Proteomes" id="UP000789901"/>
    </source>
</evidence>
<feature type="non-terminal residue" evidence="1">
    <location>
        <position position="123"/>
    </location>
</feature>
<proteinExistence type="predicted"/>